<evidence type="ECO:0000256" key="1">
    <source>
        <dbReference type="ARBA" id="ARBA00023235"/>
    </source>
</evidence>
<dbReference type="PANTHER" id="PTHR43489:SF6">
    <property type="entry name" value="HYDROXYPYRUVATE ISOMERASE-RELATED"/>
    <property type="match status" value="1"/>
</dbReference>
<dbReference type="InterPro" id="IPR013022">
    <property type="entry name" value="Xyl_isomerase-like_TIM-brl"/>
</dbReference>
<evidence type="ECO:0000256" key="2">
    <source>
        <dbReference type="PIRNR" id="PIRNR006241"/>
    </source>
</evidence>
<accession>A0A4Q7KJK7</accession>
<dbReference type="PIRSF" id="PIRSF006241">
    <property type="entry name" value="HyI"/>
    <property type="match status" value="1"/>
</dbReference>
<name>A0A4Q7KJK7_9PSEU</name>
<sequence>MGHTLRYEVNCSILFTELPLLERPAAAKAAGFDAVEFWWPFAEAVPADSEVDAFVSALGDAEVQLVGLNFFAGDMPGGDRGLVSWPGREQEFRDNVALVTEIGVRTGCRAFNALYGNRVSGTDPAVQDDLATANLAHAAETVGRIGGTVLIESVSGPQHYPLRTAADAFAVIDRVGAPNVRFLADLFHLTNNGDDLDKVITEYADRTAHVQIADAPGRHEPGTGEIDLDDALTRLEQAGYRGWVGLEYVPSTTSAESFAWLGQKERKRT</sequence>
<reference evidence="5 6" key="1">
    <citation type="submission" date="2019-02" db="EMBL/GenBank/DDBJ databases">
        <title>Genomic Encyclopedia of Type Strains, Phase IV (KMG-IV): sequencing the most valuable type-strain genomes for metagenomic binning, comparative biology and taxonomic classification.</title>
        <authorList>
            <person name="Goeker M."/>
        </authorList>
    </citation>
    <scope>NUCLEOTIDE SEQUENCE [LARGE SCALE GENOMIC DNA]</scope>
    <source>
        <strain evidence="5 6">DSM 101727</strain>
    </source>
</reference>
<keyword evidence="5" id="KW-0670">Pyruvate</keyword>
<organism evidence="5 6">
    <name type="scientific">Herbihabitans rhizosphaerae</name>
    <dbReference type="NCBI Taxonomy" id="1872711"/>
    <lineage>
        <taxon>Bacteria</taxon>
        <taxon>Bacillati</taxon>
        <taxon>Actinomycetota</taxon>
        <taxon>Actinomycetes</taxon>
        <taxon>Pseudonocardiales</taxon>
        <taxon>Pseudonocardiaceae</taxon>
        <taxon>Herbihabitans</taxon>
    </lineage>
</organism>
<evidence type="ECO:0000313" key="6">
    <source>
        <dbReference type="Proteomes" id="UP000294257"/>
    </source>
</evidence>
<proteinExistence type="inferred from homology"/>
<dbReference type="Pfam" id="PF01261">
    <property type="entry name" value="AP_endonuc_2"/>
    <property type="match status" value="1"/>
</dbReference>
<dbReference type="GO" id="GO:0008903">
    <property type="term" value="F:hydroxypyruvate isomerase activity"/>
    <property type="evidence" value="ECO:0007669"/>
    <property type="project" value="TreeGrafter"/>
</dbReference>
<dbReference type="RefSeq" id="WP_242613542.1">
    <property type="nucleotide sequence ID" value="NZ_SGWQ01000007.1"/>
</dbReference>
<dbReference type="SUPFAM" id="SSF51658">
    <property type="entry name" value="Xylose isomerase-like"/>
    <property type="match status" value="1"/>
</dbReference>
<dbReference type="InterPro" id="IPR050417">
    <property type="entry name" value="Sugar_Epim/Isomerase"/>
</dbReference>
<protein>
    <submittedName>
        <fullName evidence="5">Hydroxypyruvate isomerase</fullName>
    </submittedName>
</protein>
<evidence type="ECO:0000259" key="4">
    <source>
        <dbReference type="Pfam" id="PF01261"/>
    </source>
</evidence>
<keyword evidence="6" id="KW-1185">Reference proteome</keyword>
<feature type="domain" description="Xylose isomerase-like TIM barrel" evidence="4">
    <location>
        <begin position="25"/>
        <end position="261"/>
    </location>
</feature>
<feature type="active site" description="Proton donor/acceptor" evidence="3">
    <location>
        <position position="152"/>
    </location>
</feature>
<dbReference type="EMBL" id="SGWQ01000007">
    <property type="protein sequence ID" value="RZS36367.1"/>
    <property type="molecule type" value="Genomic_DNA"/>
</dbReference>
<comment type="caution">
    <text evidence="5">The sequence shown here is derived from an EMBL/GenBank/DDBJ whole genome shotgun (WGS) entry which is preliminary data.</text>
</comment>
<dbReference type="AlphaFoldDB" id="A0A4Q7KJK7"/>
<gene>
    <name evidence="5" type="ORF">EV193_10748</name>
</gene>
<evidence type="ECO:0000256" key="3">
    <source>
        <dbReference type="PIRSR" id="PIRSR006241-50"/>
    </source>
</evidence>
<feature type="active site" description="Proton donor/acceptor" evidence="3">
    <location>
        <position position="247"/>
    </location>
</feature>
<dbReference type="InterPro" id="IPR036237">
    <property type="entry name" value="Xyl_isomerase-like_sf"/>
</dbReference>
<comment type="similarity">
    <text evidence="2">Belongs to the hyi family.</text>
</comment>
<keyword evidence="1 2" id="KW-0413">Isomerase</keyword>
<evidence type="ECO:0000313" key="5">
    <source>
        <dbReference type="EMBL" id="RZS36367.1"/>
    </source>
</evidence>
<dbReference type="InterPro" id="IPR026040">
    <property type="entry name" value="HyI-like"/>
</dbReference>
<dbReference type="Proteomes" id="UP000294257">
    <property type="component" value="Unassembled WGS sequence"/>
</dbReference>
<dbReference type="GO" id="GO:0046487">
    <property type="term" value="P:glyoxylate metabolic process"/>
    <property type="evidence" value="ECO:0007669"/>
    <property type="project" value="TreeGrafter"/>
</dbReference>
<dbReference type="Gene3D" id="3.20.20.150">
    <property type="entry name" value="Divalent-metal-dependent TIM barrel enzymes"/>
    <property type="match status" value="1"/>
</dbReference>
<dbReference type="PANTHER" id="PTHR43489">
    <property type="entry name" value="ISOMERASE"/>
    <property type="match status" value="1"/>
</dbReference>